<evidence type="ECO:0000313" key="1">
    <source>
        <dbReference type="EMBL" id="KAF2637835.1"/>
    </source>
</evidence>
<proteinExistence type="predicted"/>
<organism evidence="1 2">
    <name type="scientific">Massarina eburnea CBS 473.64</name>
    <dbReference type="NCBI Taxonomy" id="1395130"/>
    <lineage>
        <taxon>Eukaryota</taxon>
        <taxon>Fungi</taxon>
        <taxon>Dikarya</taxon>
        <taxon>Ascomycota</taxon>
        <taxon>Pezizomycotina</taxon>
        <taxon>Dothideomycetes</taxon>
        <taxon>Pleosporomycetidae</taxon>
        <taxon>Pleosporales</taxon>
        <taxon>Massarineae</taxon>
        <taxon>Massarinaceae</taxon>
        <taxon>Massarina</taxon>
    </lineage>
</organism>
<evidence type="ECO:0000313" key="2">
    <source>
        <dbReference type="Proteomes" id="UP000799753"/>
    </source>
</evidence>
<sequence>MSAEAATTTIPYVCDELADIREKLAADPAAKWGFTVYRCTYESDEEWAAFMTYLNTRTRLNLEGTGDGDLFDRVDWNVQENKELFGAGSTGAGPCELRRHFIEHVLPTLSPTSSVDFPDSARTHAFLQVNQMLVGLALYKAPPATEFDAYGRGFVGIMSVDEEEGDFDVGISYILPRTYVLLDGIGWDNVYDSDGAACP</sequence>
<reference evidence="1" key="1">
    <citation type="journal article" date="2020" name="Stud. Mycol.">
        <title>101 Dothideomycetes genomes: a test case for predicting lifestyles and emergence of pathogens.</title>
        <authorList>
            <person name="Haridas S."/>
            <person name="Albert R."/>
            <person name="Binder M."/>
            <person name="Bloem J."/>
            <person name="Labutti K."/>
            <person name="Salamov A."/>
            <person name="Andreopoulos B."/>
            <person name="Baker S."/>
            <person name="Barry K."/>
            <person name="Bills G."/>
            <person name="Bluhm B."/>
            <person name="Cannon C."/>
            <person name="Castanera R."/>
            <person name="Culley D."/>
            <person name="Daum C."/>
            <person name="Ezra D."/>
            <person name="Gonzalez J."/>
            <person name="Henrissat B."/>
            <person name="Kuo A."/>
            <person name="Liang C."/>
            <person name="Lipzen A."/>
            <person name="Lutzoni F."/>
            <person name="Magnuson J."/>
            <person name="Mondo S."/>
            <person name="Nolan M."/>
            <person name="Ohm R."/>
            <person name="Pangilinan J."/>
            <person name="Park H.-J."/>
            <person name="Ramirez L."/>
            <person name="Alfaro M."/>
            <person name="Sun H."/>
            <person name="Tritt A."/>
            <person name="Yoshinaga Y."/>
            <person name="Zwiers L.-H."/>
            <person name="Turgeon B."/>
            <person name="Goodwin S."/>
            <person name="Spatafora J."/>
            <person name="Crous P."/>
            <person name="Grigoriev I."/>
        </authorList>
    </citation>
    <scope>NUCLEOTIDE SEQUENCE</scope>
    <source>
        <strain evidence="1">CBS 473.64</strain>
    </source>
</reference>
<dbReference type="AlphaFoldDB" id="A0A6A6RRT8"/>
<dbReference type="Proteomes" id="UP000799753">
    <property type="component" value="Unassembled WGS sequence"/>
</dbReference>
<protein>
    <submittedName>
        <fullName evidence="1">Uncharacterized protein</fullName>
    </submittedName>
</protein>
<gene>
    <name evidence="1" type="ORF">P280DRAFT_471995</name>
</gene>
<keyword evidence="2" id="KW-1185">Reference proteome</keyword>
<dbReference type="OrthoDB" id="4424523at2759"/>
<dbReference type="EMBL" id="MU006792">
    <property type="protein sequence ID" value="KAF2637835.1"/>
    <property type="molecule type" value="Genomic_DNA"/>
</dbReference>
<name>A0A6A6RRT8_9PLEO</name>
<accession>A0A6A6RRT8</accession>